<name>A0AAN9QSE2_PHACN</name>
<evidence type="ECO:0000313" key="3">
    <source>
        <dbReference type="Proteomes" id="UP001374584"/>
    </source>
</evidence>
<comment type="caution">
    <text evidence="2">The sequence shown here is derived from an EMBL/GenBank/DDBJ whole genome shotgun (WGS) entry which is preliminary data.</text>
</comment>
<gene>
    <name evidence="2" type="ORF">VNO80_20537</name>
</gene>
<keyword evidence="3" id="KW-1185">Reference proteome</keyword>
<accession>A0AAN9QSE2</accession>
<sequence>MDTKLPRSTHPKQKTTTTANRRPIPPIFHAESRGDRSNPKGPISFKLKLVGWKEAYKQRAAGGGKQNKRLWEWLSYGDLEIGECGGVNKCLVERCLDTGPDIRTLSLNTCPNALKTWSNHSHLNP</sequence>
<organism evidence="2 3">
    <name type="scientific">Phaseolus coccineus</name>
    <name type="common">Scarlet runner bean</name>
    <name type="synonym">Phaseolus multiflorus</name>
    <dbReference type="NCBI Taxonomy" id="3886"/>
    <lineage>
        <taxon>Eukaryota</taxon>
        <taxon>Viridiplantae</taxon>
        <taxon>Streptophyta</taxon>
        <taxon>Embryophyta</taxon>
        <taxon>Tracheophyta</taxon>
        <taxon>Spermatophyta</taxon>
        <taxon>Magnoliopsida</taxon>
        <taxon>eudicotyledons</taxon>
        <taxon>Gunneridae</taxon>
        <taxon>Pentapetalae</taxon>
        <taxon>rosids</taxon>
        <taxon>fabids</taxon>
        <taxon>Fabales</taxon>
        <taxon>Fabaceae</taxon>
        <taxon>Papilionoideae</taxon>
        <taxon>50 kb inversion clade</taxon>
        <taxon>NPAAA clade</taxon>
        <taxon>indigoferoid/millettioid clade</taxon>
        <taxon>Phaseoleae</taxon>
        <taxon>Phaseolus</taxon>
    </lineage>
</organism>
<evidence type="ECO:0000313" key="2">
    <source>
        <dbReference type="EMBL" id="KAK7346024.1"/>
    </source>
</evidence>
<evidence type="ECO:0000256" key="1">
    <source>
        <dbReference type="SAM" id="MobiDB-lite"/>
    </source>
</evidence>
<protein>
    <submittedName>
        <fullName evidence="2">Uncharacterized protein</fullName>
    </submittedName>
</protein>
<dbReference type="AlphaFoldDB" id="A0AAN9QSE2"/>
<reference evidence="2 3" key="1">
    <citation type="submission" date="2024-01" db="EMBL/GenBank/DDBJ databases">
        <title>The genomes of 5 underutilized Papilionoideae crops provide insights into root nodulation and disease resistanc.</title>
        <authorList>
            <person name="Jiang F."/>
        </authorList>
    </citation>
    <scope>NUCLEOTIDE SEQUENCE [LARGE SCALE GENOMIC DNA]</scope>
    <source>
        <strain evidence="2">JINMINGXINNONG_FW02</strain>
        <tissue evidence="2">Leaves</tissue>
    </source>
</reference>
<dbReference type="EMBL" id="JAYMYR010000008">
    <property type="protein sequence ID" value="KAK7346024.1"/>
    <property type="molecule type" value="Genomic_DNA"/>
</dbReference>
<dbReference type="Proteomes" id="UP001374584">
    <property type="component" value="Unassembled WGS sequence"/>
</dbReference>
<proteinExistence type="predicted"/>
<feature type="region of interest" description="Disordered" evidence="1">
    <location>
        <begin position="1"/>
        <end position="42"/>
    </location>
</feature>